<dbReference type="InterPro" id="IPR049627">
    <property type="entry name" value="SLX8"/>
</dbReference>
<dbReference type="EMBL" id="JAUKUD010000007">
    <property type="protein sequence ID" value="KAK0738547.1"/>
    <property type="molecule type" value="Genomic_DNA"/>
</dbReference>
<dbReference type="PANTHER" id="PTHR47094">
    <property type="entry name" value="ELFLESS, ISOFORM B"/>
    <property type="match status" value="1"/>
</dbReference>
<keyword evidence="3" id="KW-0862">Zinc</keyword>
<dbReference type="InterPro" id="IPR001841">
    <property type="entry name" value="Znf_RING"/>
</dbReference>
<dbReference type="GO" id="GO:0008270">
    <property type="term" value="F:zinc ion binding"/>
    <property type="evidence" value="ECO:0007669"/>
    <property type="project" value="UniProtKB-KW"/>
</dbReference>
<dbReference type="Proteomes" id="UP001172155">
    <property type="component" value="Unassembled WGS sequence"/>
</dbReference>
<evidence type="ECO:0000256" key="1">
    <source>
        <dbReference type="ARBA" id="ARBA00022723"/>
    </source>
</evidence>
<name>A0AA40EH85_9PEZI</name>
<evidence type="ECO:0000256" key="5">
    <source>
        <dbReference type="SAM" id="MobiDB-lite"/>
    </source>
</evidence>
<dbReference type="InterPro" id="IPR013083">
    <property type="entry name" value="Znf_RING/FYVE/PHD"/>
</dbReference>
<dbReference type="GO" id="GO:0140082">
    <property type="term" value="F:SUMO-ubiquitin ligase activity"/>
    <property type="evidence" value="ECO:0007669"/>
    <property type="project" value="TreeGrafter"/>
</dbReference>
<dbReference type="Pfam" id="PF13920">
    <property type="entry name" value="zf-C3HC4_3"/>
    <property type="match status" value="1"/>
</dbReference>
<organism evidence="7 8">
    <name type="scientific">Schizothecium vesticola</name>
    <dbReference type="NCBI Taxonomy" id="314040"/>
    <lineage>
        <taxon>Eukaryota</taxon>
        <taxon>Fungi</taxon>
        <taxon>Dikarya</taxon>
        <taxon>Ascomycota</taxon>
        <taxon>Pezizomycotina</taxon>
        <taxon>Sordariomycetes</taxon>
        <taxon>Sordariomycetidae</taxon>
        <taxon>Sordariales</taxon>
        <taxon>Schizotheciaceae</taxon>
        <taxon>Schizothecium</taxon>
    </lineage>
</organism>
<evidence type="ECO:0000256" key="4">
    <source>
        <dbReference type="PROSITE-ProRule" id="PRU00175"/>
    </source>
</evidence>
<dbReference type="PROSITE" id="PS00518">
    <property type="entry name" value="ZF_RING_1"/>
    <property type="match status" value="1"/>
</dbReference>
<accession>A0AA40EH85</accession>
<dbReference type="PANTHER" id="PTHR47094:SF1">
    <property type="entry name" value="RING-TYPE E3 UBIQUITIN TRANSFERASE"/>
    <property type="match status" value="1"/>
</dbReference>
<feature type="region of interest" description="Disordered" evidence="5">
    <location>
        <begin position="1"/>
        <end position="92"/>
    </location>
</feature>
<dbReference type="PROSITE" id="PS50089">
    <property type="entry name" value="ZF_RING_2"/>
    <property type="match status" value="1"/>
</dbReference>
<dbReference type="GO" id="GO:0061630">
    <property type="term" value="F:ubiquitin protein ligase activity"/>
    <property type="evidence" value="ECO:0007669"/>
    <property type="project" value="InterPro"/>
</dbReference>
<evidence type="ECO:0000256" key="3">
    <source>
        <dbReference type="ARBA" id="ARBA00022833"/>
    </source>
</evidence>
<evidence type="ECO:0000313" key="7">
    <source>
        <dbReference type="EMBL" id="KAK0738547.1"/>
    </source>
</evidence>
<evidence type="ECO:0000256" key="2">
    <source>
        <dbReference type="ARBA" id="ARBA00022771"/>
    </source>
</evidence>
<protein>
    <recommendedName>
        <fullName evidence="6">RING-type domain-containing protein</fullName>
    </recommendedName>
</protein>
<dbReference type="GO" id="GO:0033768">
    <property type="term" value="C:SUMO-targeted ubiquitin ligase complex"/>
    <property type="evidence" value="ECO:0007669"/>
    <property type="project" value="TreeGrafter"/>
</dbReference>
<keyword evidence="1" id="KW-0479">Metal-binding</keyword>
<dbReference type="AlphaFoldDB" id="A0AA40EH85"/>
<evidence type="ECO:0000259" key="6">
    <source>
        <dbReference type="PROSITE" id="PS50089"/>
    </source>
</evidence>
<proteinExistence type="predicted"/>
<feature type="domain" description="RING-type" evidence="6">
    <location>
        <begin position="124"/>
        <end position="165"/>
    </location>
</feature>
<keyword evidence="8" id="KW-1185">Reference proteome</keyword>
<feature type="non-terminal residue" evidence="7">
    <location>
        <position position="1"/>
    </location>
</feature>
<dbReference type="SMART" id="SM00184">
    <property type="entry name" value="RING"/>
    <property type="match status" value="1"/>
</dbReference>
<comment type="caution">
    <text evidence="7">The sequence shown here is derived from an EMBL/GenBank/DDBJ whole genome shotgun (WGS) entry which is preliminary data.</text>
</comment>
<dbReference type="Gene3D" id="3.30.40.10">
    <property type="entry name" value="Zinc/RING finger domain, C3HC4 (zinc finger)"/>
    <property type="match status" value="1"/>
</dbReference>
<dbReference type="GO" id="GO:0032183">
    <property type="term" value="F:SUMO binding"/>
    <property type="evidence" value="ECO:0007669"/>
    <property type="project" value="TreeGrafter"/>
</dbReference>
<reference evidence="7" key="1">
    <citation type="submission" date="2023-06" db="EMBL/GenBank/DDBJ databases">
        <title>Genome-scale phylogeny and comparative genomics of the fungal order Sordariales.</title>
        <authorList>
            <consortium name="Lawrence Berkeley National Laboratory"/>
            <person name="Hensen N."/>
            <person name="Bonometti L."/>
            <person name="Westerberg I."/>
            <person name="Brannstrom I.O."/>
            <person name="Guillou S."/>
            <person name="Cros-Aarteil S."/>
            <person name="Calhoun S."/>
            <person name="Haridas S."/>
            <person name="Kuo A."/>
            <person name="Mondo S."/>
            <person name="Pangilinan J."/>
            <person name="Riley R."/>
            <person name="LaButti K."/>
            <person name="Andreopoulos B."/>
            <person name="Lipzen A."/>
            <person name="Chen C."/>
            <person name="Yanf M."/>
            <person name="Daum C."/>
            <person name="Ng V."/>
            <person name="Clum A."/>
            <person name="Steindorff A."/>
            <person name="Ohm R."/>
            <person name="Martin F."/>
            <person name="Silar P."/>
            <person name="Natvig D."/>
            <person name="Lalanne C."/>
            <person name="Gautier V."/>
            <person name="Ament-velasquez S.L."/>
            <person name="Kruys A."/>
            <person name="Hutchinson M.I."/>
            <person name="Powell A.J."/>
            <person name="Barry K."/>
            <person name="Miller A.N."/>
            <person name="Grigoriev I.V."/>
            <person name="Debuchy R."/>
            <person name="Gladieux P."/>
            <person name="Thoren M.H."/>
            <person name="Johannesson H."/>
        </authorList>
    </citation>
    <scope>NUCLEOTIDE SEQUENCE</scope>
    <source>
        <strain evidence="7">SMH3187-1</strain>
    </source>
</reference>
<dbReference type="InterPro" id="IPR017907">
    <property type="entry name" value="Znf_RING_CS"/>
</dbReference>
<dbReference type="GO" id="GO:0006511">
    <property type="term" value="P:ubiquitin-dependent protein catabolic process"/>
    <property type="evidence" value="ECO:0007669"/>
    <property type="project" value="TreeGrafter"/>
</dbReference>
<evidence type="ECO:0000313" key="8">
    <source>
        <dbReference type="Proteomes" id="UP001172155"/>
    </source>
</evidence>
<sequence>MTSRQRPKRETSSDSLSSLSDVHFLDHLMAPPPPRATRSRRPSTTTTTSQPAPPPPPATPSSASASKKRKHPSTSDPHYDDLFGPAPSSPSAEVIDLVDTDKAPPAPSKPPPPKNEIRLSAFQCVICMDDVTNLTVTHCGHLFCNECLHSSLHVDMSKRVCPICRQKIDQRPAGGGSWGRNAKGFYPLELKLATKKSLGKRTAEGGGDT</sequence>
<keyword evidence="2 4" id="KW-0863">Zinc-finger</keyword>
<dbReference type="SUPFAM" id="SSF57850">
    <property type="entry name" value="RING/U-box"/>
    <property type="match status" value="1"/>
</dbReference>
<gene>
    <name evidence="7" type="ORF">B0T18DRAFT_355656</name>
</gene>